<dbReference type="GeneID" id="19882468"/>
<feature type="transmembrane region" description="Helical" evidence="1">
    <location>
        <begin position="351"/>
        <end position="369"/>
    </location>
</feature>
<dbReference type="AlphaFoldDB" id="L2GKL8"/>
<evidence type="ECO:0000256" key="2">
    <source>
        <dbReference type="SAM" id="SignalP"/>
    </source>
</evidence>
<feature type="transmembrane region" description="Helical" evidence="1">
    <location>
        <begin position="290"/>
        <end position="313"/>
    </location>
</feature>
<keyword evidence="4" id="KW-1185">Reference proteome</keyword>
<accession>L2GKL8</accession>
<feature type="transmembrane region" description="Helical" evidence="1">
    <location>
        <begin position="179"/>
        <end position="200"/>
    </location>
</feature>
<keyword evidence="1" id="KW-0472">Membrane</keyword>
<keyword evidence="2" id="KW-0732">Signal</keyword>
<feature type="signal peptide" evidence="2">
    <location>
        <begin position="1"/>
        <end position="23"/>
    </location>
</feature>
<dbReference type="HOGENOM" id="CLU_687364_0_0_1"/>
<evidence type="ECO:0000313" key="3">
    <source>
        <dbReference type="EMBL" id="ELA41159.1"/>
    </source>
</evidence>
<feature type="chain" id="PRO_5003960075" evidence="2">
    <location>
        <begin position="24"/>
        <end position="401"/>
    </location>
</feature>
<proteinExistence type="predicted"/>
<evidence type="ECO:0000256" key="1">
    <source>
        <dbReference type="SAM" id="Phobius"/>
    </source>
</evidence>
<dbReference type="Proteomes" id="UP000011082">
    <property type="component" value="Unassembled WGS sequence"/>
</dbReference>
<keyword evidence="1" id="KW-0812">Transmembrane</keyword>
<sequence length="401" mass="46315">MAPRSRNFYQILFETIVWALAKAFDAENYLYNKKIGIRDKSRLVWAVNVRHIDPKYEQILERVNNIVKNRETENKKNGEECNFDRTIKSFCTDEAIRKRTMALGKTQESENASETSSVFEDGMLRNNKISATLINSLTELEKDYIFARYQITERRIDKYYGQNHSKKFSVFYKPKYFKVFKILSFALCLVSTCLIFNVLFRMSLLLSSLVTLNKNKIRPVVFVYNSCLILSTASYISNVFTKTYQQVSKSIINNSLLVIYTNGVFPFIGAIIFVIVNASRNVFAEFSNAFIFLNALSTVTSTFFETVFIFSSISTYSALHILRQIASFLGLKLAVFFCFIAYTKIITFTSMYIPVIFTAIVVIQTFRIARVMLSGSLMENIKDHFFLDNTTVVNYEHSDIE</sequence>
<dbReference type="InParanoid" id="L2GKL8"/>
<reference evidence="4" key="1">
    <citation type="submission" date="2011-05" db="EMBL/GenBank/DDBJ databases">
        <title>The genome sequence of Vittaforma corneae strain ATCC 50505.</title>
        <authorList>
            <consortium name="The Broad Institute Genome Sequencing Platform"/>
            <person name="Cuomo C."/>
            <person name="Didier E."/>
            <person name="Bowers L."/>
            <person name="Young S.K."/>
            <person name="Zeng Q."/>
            <person name="Gargeya S."/>
            <person name="Fitzgerald M."/>
            <person name="Haas B."/>
            <person name="Abouelleil A."/>
            <person name="Alvarado L."/>
            <person name="Arachchi H.M."/>
            <person name="Berlin A."/>
            <person name="Chapman S.B."/>
            <person name="Gearin G."/>
            <person name="Goldberg J."/>
            <person name="Griggs A."/>
            <person name="Gujja S."/>
            <person name="Hansen M."/>
            <person name="Heiman D."/>
            <person name="Howarth C."/>
            <person name="Larimer J."/>
            <person name="Lui A."/>
            <person name="MacDonald P.J.P."/>
            <person name="McCowen C."/>
            <person name="Montmayeur A."/>
            <person name="Murphy C."/>
            <person name="Neiman D."/>
            <person name="Pearson M."/>
            <person name="Priest M."/>
            <person name="Roberts A."/>
            <person name="Saif S."/>
            <person name="Shea T."/>
            <person name="Sisk P."/>
            <person name="Stolte C."/>
            <person name="Sykes S."/>
            <person name="Wortman J."/>
            <person name="Nusbaum C."/>
            <person name="Birren B."/>
        </authorList>
    </citation>
    <scope>NUCLEOTIDE SEQUENCE [LARGE SCALE GENOMIC DNA]</scope>
    <source>
        <strain evidence="4">ATCC 50505</strain>
    </source>
</reference>
<evidence type="ECO:0000313" key="4">
    <source>
        <dbReference type="Proteomes" id="UP000011082"/>
    </source>
</evidence>
<dbReference type="RefSeq" id="XP_007605203.1">
    <property type="nucleotide sequence ID" value="XM_007605141.1"/>
</dbReference>
<dbReference type="EMBL" id="JH370148">
    <property type="protein sequence ID" value="ELA41159.1"/>
    <property type="molecule type" value="Genomic_DNA"/>
</dbReference>
<feature type="transmembrane region" description="Helical" evidence="1">
    <location>
        <begin position="325"/>
        <end position="345"/>
    </location>
</feature>
<gene>
    <name evidence="3" type="ORF">VICG_01758</name>
</gene>
<organism evidence="3 4">
    <name type="scientific">Vittaforma corneae (strain ATCC 50505)</name>
    <name type="common">Microsporidian parasite</name>
    <name type="synonym">Nosema corneum</name>
    <dbReference type="NCBI Taxonomy" id="993615"/>
    <lineage>
        <taxon>Eukaryota</taxon>
        <taxon>Fungi</taxon>
        <taxon>Fungi incertae sedis</taxon>
        <taxon>Microsporidia</taxon>
        <taxon>Nosematidae</taxon>
        <taxon>Vittaforma</taxon>
    </lineage>
</organism>
<dbReference type="VEuPathDB" id="MicrosporidiaDB:VICG_01758"/>
<name>L2GKL8_VITCO</name>
<feature type="transmembrane region" description="Helical" evidence="1">
    <location>
        <begin position="220"/>
        <end position="236"/>
    </location>
</feature>
<protein>
    <submittedName>
        <fullName evidence="3">Uncharacterized protein</fullName>
    </submittedName>
</protein>
<feature type="transmembrane region" description="Helical" evidence="1">
    <location>
        <begin position="257"/>
        <end position="278"/>
    </location>
</feature>
<keyword evidence="1" id="KW-1133">Transmembrane helix</keyword>